<dbReference type="PANTHER" id="PTHR37612">
    <property type="entry name" value="FIBROIN HEAVY CHAIN FIB-H LIKE PROTEIN"/>
    <property type="match status" value="1"/>
</dbReference>
<protein>
    <submittedName>
        <fullName evidence="3">Uncharacterized protein</fullName>
    </submittedName>
</protein>
<feature type="chain" id="PRO_5019512129" evidence="2">
    <location>
        <begin position="29"/>
        <end position="324"/>
    </location>
</feature>
<evidence type="ECO:0000313" key="3">
    <source>
        <dbReference type="EMBL" id="QAV20667.1"/>
    </source>
</evidence>
<dbReference type="KEGG" id="pchi:PC41400_24480"/>
<feature type="compositionally biased region" description="Pro residues" evidence="1">
    <location>
        <begin position="76"/>
        <end position="88"/>
    </location>
</feature>
<dbReference type="GeneID" id="95377953"/>
<organism evidence="3 4">
    <name type="scientific">Paenibacillus chitinolyticus</name>
    <dbReference type="NCBI Taxonomy" id="79263"/>
    <lineage>
        <taxon>Bacteria</taxon>
        <taxon>Bacillati</taxon>
        <taxon>Bacillota</taxon>
        <taxon>Bacilli</taxon>
        <taxon>Bacillales</taxon>
        <taxon>Paenibacillaceae</taxon>
        <taxon>Paenibacillus</taxon>
    </lineage>
</organism>
<evidence type="ECO:0000313" key="4">
    <source>
        <dbReference type="Proteomes" id="UP000288943"/>
    </source>
</evidence>
<reference evidence="3 4" key="1">
    <citation type="submission" date="2018-01" db="EMBL/GenBank/DDBJ databases">
        <title>The whole genome sequencing and assembly of Paenibacillus chitinolyticus KCCM 41400 strain.</title>
        <authorList>
            <person name="Kim J.-Y."/>
            <person name="Park M.-K."/>
            <person name="Lee Y.-J."/>
            <person name="Yi H."/>
            <person name="Bahn Y.-S."/>
            <person name="Kim J.F."/>
            <person name="Lee D.-W."/>
        </authorList>
    </citation>
    <scope>NUCLEOTIDE SEQUENCE [LARGE SCALE GENOMIC DNA]</scope>
    <source>
        <strain evidence="3 4">KCCM 41400</strain>
    </source>
</reference>
<evidence type="ECO:0000256" key="1">
    <source>
        <dbReference type="SAM" id="MobiDB-lite"/>
    </source>
</evidence>
<accession>A0A410X237</accession>
<sequence>MKKLNKALVAALLLALLSPAFQPGQANAQAAMNQNARASFDQLANNVWGFLNEYLLPILTGGNQKFPVPKPEPKPDPTPVPTPVPTPTPDSGNGKGQNNGGGKGNGNGQDKGNNGNNGQGNNGNGQGNNGNGQGNNGNGQGNNGNGQGNNGNGQGNNGNGQGNNGNGQGNNGNGQGNNGNGQGNNGNGQGNNGNGQGNNGNGQGNNGNGQGNNGNGGKDRDDRYDSINKETIRKLNALKAACQRDLVSYAMQFAQATTTHQKSTIYKEASERFAQCVSDFKDIVGSAQNTLQNEGFSTDIIQEYQREYDIQMETGRMLLDNIVK</sequence>
<gene>
    <name evidence="3" type="ORF">PC41400_24480</name>
</gene>
<dbReference type="InterPro" id="IPR052258">
    <property type="entry name" value="Diverse_Func_Domain-Protein"/>
</dbReference>
<feature type="signal peptide" evidence="2">
    <location>
        <begin position="1"/>
        <end position="28"/>
    </location>
</feature>
<keyword evidence="2" id="KW-0732">Signal</keyword>
<name>A0A410X237_9BACL</name>
<dbReference type="OrthoDB" id="574706at2"/>
<proteinExistence type="predicted"/>
<dbReference type="EMBL" id="CP026520">
    <property type="protein sequence ID" value="QAV20667.1"/>
    <property type="molecule type" value="Genomic_DNA"/>
</dbReference>
<feature type="compositionally biased region" description="Gly residues" evidence="1">
    <location>
        <begin position="93"/>
        <end position="216"/>
    </location>
</feature>
<dbReference type="PANTHER" id="PTHR37612:SF20">
    <property type="entry name" value="PER-HEXAMER REPEAT PROTEIN 5-RELATED"/>
    <property type="match status" value="1"/>
</dbReference>
<dbReference type="AlphaFoldDB" id="A0A410X237"/>
<evidence type="ECO:0000256" key="2">
    <source>
        <dbReference type="SAM" id="SignalP"/>
    </source>
</evidence>
<dbReference type="Proteomes" id="UP000288943">
    <property type="component" value="Chromosome"/>
</dbReference>
<dbReference type="RefSeq" id="WP_129112532.1">
    <property type="nucleotide sequence ID" value="NZ_CP026520.1"/>
</dbReference>
<feature type="region of interest" description="Disordered" evidence="1">
    <location>
        <begin position="65"/>
        <end position="224"/>
    </location>
</feature>